<dbReference type="EMBL" id="BGPR01008788">
    <property type="protein sequence ID" value="GBN36098.1"/>
    <property type="molecule type" value="Genomic_DNA"/>
</dbReference>
<dbReference type="OrthoDB" id="7431971at2759"/>
<reference evidence="1 2" key="1">
    <citation type="journal article" date="2019" name="Sci. Rep.">
        <title>Orb-weaving spider Araneus ventricosus genome elucidates the spidroin gene catalogue.</title>
        <authorList>
            <person name="Kono N."/>
            <person name="Nakamura H."/>
            <person name="Ohtoshi R."/>
            <person name="Moran D.A.P."/>
            <person name="Shinohara A."/>
            <person name="Yoshida Y."/>
            <person name="Fujiwara M."/>
            <person name="Mori M."/>
            <person name="Tomita M."/>
            <person name="Arakawa K."/>
        </authorList>
    </citation>
    <scope>NUCLEOTIDE SEQUENCE [LARGE SCALE GENOMIC DNA]</scope>
</reference>
<dbReference type="AlphaFoldDB" id="A0A4Y2N9I8"/>
<evidence type="ECO:0000313" key="1">
    <source>
        <dbReference type="EMBL" id="GBN36098.1"/>
    </source>
</evidence>
<dbReference type="PANTHER" id="PTHR19446">
    <property type="entry name" value="REVERSE TRANSCRIPTASES"/>
    <property type="match status" value="1"/>
</dbReference>
<sequence length="321" mass="37602">MEPSCSDHHSISFSLYTGKIQTWRKRRTRMENLDQVAFRKELSREIGNWRPPLLLTAENIDQETDRLLESIQRITKVCRRSNIQIVKKETWWTRKLEIQHSDVSRAQRKHYAAKDPRDRRFLRARWKKLESEYKWAINKAKRDEWADVCQKVTPEEPFGTHFDVAKNPYRRHFQLSSITKEDGTQTRTPEETLDVLLQFHFPTDPGDTEPEHVALRQTTRTPPSSQDDPPFSLAELQEAFNSLNNRKAPGPDGFHADVVKEVFASNPAYFQHLYNGCLTSGYFPKGWKRAHVVMFHKSGKKDNDPFVTKTHMLAGHFWKGT</sequence>
<organism evidence="1 2">
    <name type="scientific">Araneus ventricosus</name>
    <name type="common">Orbweaver spider</name>
    <name type="synonym">Epeira ventricosa</name>
    <dbReference type="NCBI Taxonomy" id="182803"/>
    <lineage>
        <taxon>Eukaryota</taxon>
        <taxon>Metazoa</taxon>
        <taxon>Ecdysozoa</taxon>
        <taxon>Arthropoda</taxon>
        <taxon>Chelicerata</taxon>
        <taxon>Arachnida</taxon>
        <taxon>Araneae</taxon>
        <taxon>Araneomorphae</taxon>
        <taxon>Entelegynae</taxon>
        <taxon>Araneoidea</taxon>
        <taxon>Araneidae</taxon>
        <taxon>Araneus</taxon>
    </lineage>
</organism>
<evidence type="ECO:0008006" key="3">
    <source>
        <dbReference type="Google" id="ProtNLM"/>
    </source>
</evidence>
<dbReference type="Proteomes" id="UP000499080">
    <property type="component" value="Unassembled WGS sequence"/>
</dbReference>
<proteinExistence type="predicted"/>
<comment type="caution">
    <text evidence="1">The sequence shown here is derived from an EMBL/GenBank/DDBJ whole genome shotgun (WGS) entry which is preliminary data.</text>
</comment>
<evidence type="ECO:0000313" key="2">
    <source>
        <dbReference type="Proteomes" id="UP000499080"/>
    </source>
</evidence>
<protein>
    <recommendedName>
        <fullName evidence="3">Retrovirus-related Pol polyprotein from type-1 retrotransposable element R1</fullName>
    </recommendedName>
</protein>
<keyword evidence="2" id="KW-1185">Reference proteome</keyword>
<accession>A0A4Y2N9I8</accession>
<gene>
    <name evidence="1" type="ORF">AVEN_152054_1</name>
</gene>
<name>A0A4Y2N9I8_ARAVE</name>